<dbReference type="EMBL" id="JAVIJP010000007">
    <property type="protein sequence ID" value="KAL3648880.1"/>
    <property type="molecule type" value="Genomic_DNA"/>
</dbReference>
<reference evidence="2" key="1">
    <citation type="journal article" date="2024" name="IScience">
        <title>Strigolactones Initiate the Formation of Haustorium-like Structures in Castilleja.</title>
        <authorList>
            <person name="Buerger M."/>
            <person name="Peterson D."/>
            <person name="Chory J."/>
        </authorList>
    </citation>
    <scope>NUCLEOTIDE SEQUENCE [LARGE SCALE GENOMIC DNA]</scope>
</reference>
<name>A0ABD3E6Z9_9LAMI</name>
<protein>
    <submittedName>
        <fullName evidence="1">Membrane anchor in succinate dehydrogenase complex</fullName>
    </submittedName>
</protein>
<gene>
    <name evidence="1" type="primary">SDH5_2</name>
    <name evidence="1" type="ORF">CASFOL_005283</name>
</gene>
<dbReference type="AlphaFoldDB" id="A0ABD3E6Z9"/>
<dbReference type="Pfam" id="PF14290">
    <property type="entry name" value="SDH5_plant"/>
    <property type="match status" value="1"/>
</dbReference>
<dbReference type="Pfam" id="PF04081">
    <property type="entry name" value="DNA_pol_delta_4"/>
    <property type="match status" value="1"/>
</dbReference>
<comment type="caution">
    <text evidence="1">The sequence shown here is derived from an EMBL/GenBank/DDBJ whole genome shotgun (WGS) entry which is preliminary data.</text>
</comment>
<proteinExistence type="predicted"/>
<accession>A0ABD3E6Z9</accession>
<keyword evidence="2" id="KW-1185">Reference proteome</keyword>
<dbReference type="PANTHER" id="PTHR36139">
    <property type="entry name" value="SUCCINATE DEHYDROGENASE SUBUNIT 5, MITOCHONDRIAL"/>
    <property type="match status" value="1"/>
</dbReference>
<dbReference type="InterPro" id="IPR007218">
    <property type="entry name" value="DNA_pol_delta_4"/>
</dbReference>
<evidence type="ECO:0000313" key="1">
    <source>
        <dbReference type="EMBL" id="KAL3648880.1"/>
    </source>
</evidence>
<dbReference type="PANTHER" id="PTHR36139:SF1">
    <property type="entry name" value="SUCCINATE DEHYDROGENASE SUBUNIT 5, MITOCHONDRIAL"/>
    <property type="match status" value="1"/>
</dbReference>
<dbReference type="Proteomes" id="UP001632038">
    <property type="component" value="Unassembled WGS sequence"/>
</dbReference>
<organism evidence="1 2">
    <name type="scientific">Castilleja foliolosa</name>
    <dbReference type="NCBI Taxonomy" id="1961234"/>
    <lineage>
        <taxon>Eukaryota</taxon>
        <taxon>Viridiplantae</taxon>
        <taxon>Streptophyta</taxon>
        <taxon>Embryophyta</taxon>
        <taxon>Tracheophyta</taxon>
        <taxon>Spermatophyta</taxon>
        <taxon>Magnoliopsida</taxon>
        <taxon>eudicotyledons</taxon>
        <taxon>Gunneridae</taxon>
        <taxon>Pentapetalae</taxon>
        <taxon>asterids</taxon>
        <taxon>lamiids</taxon>
        <taxon>Lamiales</taxon>
        <taxon>Orobanchaceae</taxon>
        <taxon>Pedicularideae</taxon>
        <taxon>Castillejinae</taxon>
        <taxon>Castilleja</taxon>
    </lineage>
</organism>
<sequence>MAYRPCLGMCRLDRWNRAKAWGLNPPKEVENLLRPDCLQPFSMHLGGTQFFSEDVSHIPFMKDTKIERAFNDLMAANWDELPPPVVDSVTKALSKSTEDKTAHDALKNVFRAAEAIEEFTGIIMSLKMELTDVIGMSGENVKLLTEECSKALQMIFERYAAYLASFGPEKSYLTKKVEMELGTKNGRVVTCPGSIHVSCCIGSMEGGKRKDLYFSTFTKQFEKYQNGRHERLQ</sequence>
<dbReference type="InterPro" id="IPR025397">
    <property type="entry name" value="SDH5"/>
</dbReference>
<evidence type="ECO:0000313" key="2">
    <source>
        <dbReference type="Proteomes" id="UP001632038"/>
    </source>
</evidence>